<dbReference type="GO" id="GO:0003677">
    <property type="term" value="F:DNA binding"/>
    <property type="evidence" value="ECO:0007669"/>
    <property type="project" value="UniProtKB-KW"/>
</dbReference>
<dbReference type="AlphaFoldDB" id="A0A939BWF2"/>
<protein>
    <submittedName>
        <fullName evidence="6">IclR family transcriptional regulator</fullName>
    </submittedName>
</protein>
<dbReference type="SMART" id="SM00346">
    <property type="entry name" value="HTH_ICLR"/>
    <property type="match status" value="1"/>
</dbReference>
<dbReference type="EMBL" id="JAERWK010000010">
    <property type="protein sequence ID" value="MBM9467483.1"/>
    <property type="molecule type" value="Genomic_DNA"/>
</dbReference>
<dbReference type="InterPro" id="IPR005471">
    <property type="entry name" value="Tscrpt_reg_IclR_N"/>
</dbReference>
<accession>A0A939BWF2</accession>
<dbReference type="InterPro" id="IPR036390">
    <property type="entry name" value="WH_DNA-bd_sf"/>
</dbReference>
<evidence type="ECO:0000259" key="5">
    <source>
        <dbReference type="PROSITE" id="PS51078"/>
    </source>
</evidence>
<dbReference type="GO" id="GO:0003700">
    <property type="term" value="F:DNA-binding transcription factor activity"/>
    <property type="evidence" value="ECO:0007669"/>
    <property type="project" value="TreeGrafter"/>
</dbReference>
<dbReference type="InterPro" id="IPR036388">
    <property type="entry name" value="WH-like_DNA-bd_sf"/>
</dbReference>
<dbReference type="GO" id="GO:0045892">
    <property type="term" value="P:negative regulation of DNA-templated transcription"/>
    <property type="evidence" value="ECO:0007669"/>
    <property type="project" value="TreeGrafter"/>
</dbReference>
<dbReference type="PANTHER" id="PTHR30136:SF35">
    <property type="entry name" value="HTH-TYPE TRANSCRIPTIONAL REGULATOR RV1719"/>
    <property type="match status" value="1"/>
</dbReference>
<dbReference type="Pfam" id="PF01614">
    <property type="entry name" value="IclR_C"/>
    <property type="match status" value="1"/>
</dbReference>
<dbReference type="PROSITE" id="PS51077">
    <property type="entry name" value="HTH_ICLR"/>
    <property type="match status" value="1"/>
</dbReference>
<feature type="domain" description="HTH iclR-type" evidence="4">
    <location>
        <begin position="23"/>
        <end position="85"/>
    </location>
</feature>
<dbReference type="Gene3D" id="1.10.10.10">
    <property type="entry name" value="Winged helix-like DNA-binding domain superfamily/Winged helix DNA-binding domain"/>
    <property type="match status" value="1"/>
</dbReference>
<dbReference type="Proteomes" id="UP000663792">
    <property type="component" value="Unassembled WGS sequence"/>
</dbReference>
<dbReference type="RefSeq" id="WP_205260413.1">
    <property type="nucleotide sequence ID" value="NZ_JAERWK010000010.1"/>
</dbReference>
<dbReference type="Gene3D" id="3.30.450.40">
    <property type="match status" value="1"/>
</dbReference>
<dbReference type="Pfam" id="PF09339">
    <property type="entry name" value="HTH_IclR"/>
    <property type="match status" value="1"/>
</dbReference>
<organism evidence="6 7">
    <name type="scientific">Nakamurella leprariae</name>
    <dbReference type="NCBI Taxonomy" id="2803911"/>
    <lineage>
        <taxon>Bacteria</taxon>
        <taxon>Bacillati</taxon>
        <taxon>Actinomycetota</taxon>
        <taxon>Actinomycetes</taxon>
        <taxon>Nakamurellales</taxon>
        <taxon>Nakamurellaceae</taxon>
        <taxon>Nakamurella</taxon>
    </lineage>
</organism>
<proteinExistence type="predicted"/>
<comment type="caution">
    <text evidence="6">The sequence shown here is derived from an EMBL/GenBank/DDBJ whole genome shotgun (WGS) entry which is preliminary data.</text>
</comment>
<keyword evidence="3" id="KW-0804">Transcription</keyword>
<dbReference type="InterPro" id="IPR014757">
    <property type="entry name" value="Tscrpt_reg_IclR_C"/>
</dbReference>
<dbReference type="SUPFAM" id="SSF46785">
    <property type="entry name" value="Winged helix' DNA-binding domain"/>
    <property type="match status" value="1"/>
</dbReference>
<feature type="domain" description="IclR-ED" evidence="5">
    <location>
        <begin position="86"/>
        <end position="269"/>
    </location>
</feature>
<evidence type="ECO:0000313" key="7">
    <source>
        <dbReference type="Proteomes" id="UP000663792"/>
    </source>
</evidence>
<keyword evidence="1" id="KW-0805">Transcription regulation</keyword>
<sequence>MQDDECVEPEDAERFNGELRPRMPALRQGIAALRLLASSTHPLPASSISRRIGMPRSSTYQLLQVLIEEGFVVRIPESRGYLLGQAALDLGSAYLRHEPLENLARPIVSRVAATVQHTTHLAVLYGNDSLYLLKESPIRRISLVTDVGVRLPAHLTATGRSMLCWLPREQVLALFAMSNNLVERTGVGPKTYSELRTFLQNEQIRGWSHEAGFIAPGLSSVAAAVRDKRGLPVASIGVTFPTRSANDSRLGELATHVMRAATALSRRLG</sequence>
<dbReference type="SUPFAM" id="SSF55781">
    <property type="entry name" value="GAF domain-like"/>
    <property type="match status" value="1"/>
</dbReference>
<reference evidence="6" key="1">
    <citation type="submission" date="2021-01" db="EMBL/GenBank/DDBJ databases">
        <title>YIM 132084 draft genome.</title>
        <authorList>
            <person name="An D."/>
        </authorList>
    </citation>
    <scope>NUCLEOTIDE SEQUENCE</scope>
    <source>
        <strain evidence="6">YIM 132084</strain>
    </source>
</reference>
<evidence type="ECO:0000313" key="6">
    <source>
        <dbReference type="EMBL" id="MBM9467483.1"/>
    </source>
</evidence>
<gene>
    <name evidence="6" type="ORF">JL106_09365</name>
</gene>
<evidence type="ECO:0000256" key="1">
    <source>
        <dbReference type="ARBA" id="ARBA00023015"/>
    </source>
</evidence>
<name>A0A939BWF2_9ACTN</name>
<evidence type="ECO:0000256" key="2">
    <source>
        <dbReference type="ARBA" id="ARBA00023125"/>
    </source>
</evidence>
<dbReference type="InterPro" id="IPR050707">
    <property type="entry name" value="HTH_MetabolicPath_Reg"/>
</dbReference>
<keyword evidence="7" id="KW-1185">Reference proteome</keyword>
<dbReference type="InterPro" id="IPR029016">
    <property type="entry name" value="GAF-like_dom_sf"/>
</dbReference>
<dbReference type="PANTHER" id="PTHR30136">
    <property type="entry name" value="HELIX-TURN-HELIX TRANSCRIPTIONAL REGULATOR, ICLR FAMILY"/>
    <property type="match status" value="1"/>
</dbReference>
<evidence type="ECO:0000256" key="3">
    <source>
        <dbReference type="ARBA" id="ARBA00023163"/>
    </source>
</evidence>
<evidence type="ECO:0000259" key="4">
    <source>
        <dbReference type="PROSITE" id="PS51077"/>
    </source>
</evidence>
<keyword evidence="2" id="KW-0238">DNA-binding</keyword>
<dbReference type="PROSITE" id="PS51078">
    <property type="entry name" value="ICLR_ED"/>
    <property type="match status" value="1"/>
</dbReference>